<evidence type="ECO:0000256" key="1">
    <source>
        <dbReference type="SAM" id="MobiDB-lite"/>
    </source>
</evidence>
<protein>
    <submittedName>
        <fullName evidence="3">Uncharacterized protein</fullName>
    </submittedName>
</protein>
<feature type="compositionally biased region" description="Polar residues" evidence="1">
    <location>
        <begin position="101"/>
        <end position="115"/>
    </location>
</feature>
<dbReference type="WBParaSite" id="scf7180000423302.g10641">
    <property type="protein sequence ID" value="scf7180000423302.g10641"/>
    <property type="gene ID" value="scf7180000423302.g10641"/>
</dbReference>
<sequence length="181" mass="20708">MMKRTTLTTKEYSSKEEIPTTQIPSLKPEQYEQLGCGWDFLSQSCKDLFRVGWCQNCFDFGNQIMHDCRCVKVTNFYIQTTSFLGSSAASERLPIPLPEFQQIQPSSPSTDSKYPNNILPPPQQFHPSPQFPPPALFQSNNNSPQQIFFPLNSEFVTNIIPIGLPNFAENSQKELFINQRH</sequence>
<dbReference type="Proteomes" id="UP000887560">
    <property type="component" value="Unplaced"/>
</dbReference>
<evidence type="ECO:0000313" key="2">
    <source>
        <dbReference type="Proteomes" id="UP000887560"/>
    </source>
</evidence>
<reference evidence="3" key="1">
    <citation type="submission" date="2022-11" db="UniProtKB">
        <authorList>
            <consortium name="WormBaseParasite"/>
        </authorList>
    </citation>
    <scope>IDENTIFICATION</scope>
</reference>
<keyword evidence="2" id="KW-1185">Reference proteome</keyword>
<feature type="region of interest" description="Disordered" evidence="1">
    <location>
        <begin position="100"/>
        <end position="137"/>
    </location>
</feature>
<proteinExistence type="predicted"/>
<feature type="compositionally biased region" description="Polar residues" evidence="1">
    <location>
        <begin position="1"/>
        <end position="11"/>
    </location>
</feature>
<organism evidence="2 3">
    <name type="scientific">Meloidogyne floridensis</name>
    <dbReference type="NCBI Taxonomy" id="298350"/>
    <lineage>
        <taxon>Eukaryota</taxon>
        <taxon>Metazoa</taxon>
        <taxon>Ecdysozoa</taxon>
        <taxon>Nematoda</taxon>
        <taxon>Chromadorea</taxon>
        <taxon>Rhabditida</taxon>
        <taxon>Tylenchina</taxon>
        <taxon>Tylenchomorpha</taxon>
        <taxon>Tylenchoidea</taxon>
        <taxon>Meloidogynidae</taxon>
        <taxon>Meloidogyninae</taxon>
        <taxon>Meloidogyne</taxon>
    </lineage>
</organism>
<name>A0A915P7X1_9BILA</name>
<dbReference type="AlphaFoldDB" id="A0A915P7X1"/>
<feature type="compositionally biased region" description="Pro residues" evidence="1">
    <location>
        <begin position="118"/>
        <end position="135"/>
    </location>
</feature>
<evidence type="ECO:0000313" key="3">
    <source>
        <dbReference type="WBParaSite" id="scf7180000423302.g10641"/>
    </source>
</evidence>
<feature type="region of interest" description="Disordered" evidence="1">
    <location>
        <begin position="1"/>
        <end position="21"/>
    </location>
</feature>
<accession>A0A915P7X1</accession>